<proteinExistence type="predicted"/>
<dbReference type="Proteomes" id="UP000467379">
    <property type="component" value="Chromosome"/>
</dbReference>
<evidence type="ECO:0008006" key="4">
    <source>
        <dbReference type="Google" id="ProtNLM"/>
    </source>
</evidence>
<evidence type="ECO:0000313" key="2">
    <source>
        <dbReference type="EMBL" id="BBZ12457.1"/>
    </source>
</evidence>
<evidence type="ECO:0000256" key="1">
    <source>
        <dbReference type="SAM" id="SignalP"/>
    </source>
</evidence>
<accession>A0ABM7KMU9</accession>
<reference evidence="2 3" key="1">
    <citation type="journal article" date="2019" name="Emerg. Microbes Infect.">
        <title>Comprehensive subspecies identification of 175 nontuberculous mycobacteria species based on 7547 genomic profiles.</title>
        <authorList>
            <person name="Matsumoto Y."/>
            <person name="Kinjo T."/>
            <person name="Motooka D."/>
            <person name="Nabeya D."/>
            <person name="Jung N."/>
            <person name="Uechi K."/>
            <person name="Horii T."/>
            <person name="Iida T."/>
            <person name="Fujita J."/>
            <person name="Nakamura S."/>
        </authorList>
    </citation>
    <scope>NUCLEOTIDE SEQUENCE [LARGE SCALE GENOMIC DNA]</scope>
    <source>
        <strain evidence="2 3">JCM 12687</strain>
    </source>
</reference>
<keyword evidence="1" id="KW-0732">Signal</keyword>
<organism evidence="2 3">
    <name type="scientific">Mycobacterium branderi</name>
    <dbReference type="NCBI Taxonomy" id="43348"/>
    <lineage>
        <taxon>Bacteria</taxon>
        <taxon>Bacillati</taxon>
        <taxon>Actinomycetota</taxon>
        <taxon>Actinomycetes</taxon>
        <taxon>Mycobacteriales</taxon>
        <taxon>Mycobacteriaceae</taxon>
        <taxon>Mycobacterium</taxon>
    </lineage>
</organism>
<name>A0ABM7KMU9_9MYCO</name>
<protein>
    <recommendedName>
        <fullName evidence="4">Lipoprotein</fullName>
    </recommendedName>
</protein>
<dbReference type="EMBL" id="AP022606">
    <property type="protein sequence ID" value="BBZ12457.1"/>
    <property type="molecule type" value="Genomic_DNA"/>
</dbReference>
<evidence type="ECO:0000313" key="3">
    <source>
        <dbReference type="Proteomes" id="UP000467379"/>
    </source>
</evidence>
<keyword evidence="3" id="KW-1185">Reference proteome</keyword>
<feature type="signal peptide" evidence="1">
    <location>
        <begin position="1"/>
        <end position="35"/>
    </location>
</feature>
<sequence length="188" mass="20012">MNDGIYHDSMGITIRLVAALPVLMAGLISACAANAEPSGPPKFPDMSSYASVKPDDYAQQLDNPGRPNKLTGYYFNTPDGIQCSFDQLPAAICTGNNLPAIPAPKCDPAKRIYPVNTISTQSGLSKTSGSSCNDNSFGKTNKVLPPFHKLTVYGVTCGVDDKKMTACKDPQGRGFVLSPSWSGWLPHV</sequence>
<gene>
    <name evidence="2" type="ORF">MBRA_26520</name>
</gene>
<feature type="chain" id="PRO_5046963851" description="Lipoprotein" evidence="1">
    <location>
        <begin position="36"/>
        <end position="188"/>
    </location>
</feature>